<dbReference type="Proteomes" id="UP001164250">
    <property type="component" value="Chromosome 11"/>
</dbReference>
<dbReference type="EMBL" id="CM047907">
    <property type="protein sequence ID" value="KAJ0084389.1"/>
    <property type="molecule type" value="Genomic_DNA"/>
</dbReference>
<comment type="caution">
    <text evidence="1">The sequence shown here is derived from an EMBL/GenBank/DDBJ whole genome shotgun (WGS) entry which is preliminary data.</text>
</comment>
<evidence type="ECO:0000313" key="2">
    <source>
        <dbReference type="Proteomes" id="UP001164250"/>
    </source>
</evidence>
<organism evidence="1 2">
    <name type="scientific">Pistacia atlantica</name>
    <dbReference type="NCBI Taxonomy" id="434234"/>
    <lineage>
        <taxon>Eukaryota</taxon>
        <taxon>Viridiplantae</taxon>
        <taxon>Streptophyta</taxon>
        <taxon>Embryophyta</taxon>
        <taxon>Tracheophyta</taxon>
        <taxon>Spermatophyta</taxon>
        <taxon>Magnoliopsida</taxon>
        <taxon>eudicotyledons</taxon>
        <taxon>Gunneridae</taxon>
        <taxon>Pentapetalae</taxon>
        <taxon>rosids</taxon>
        <taxon>malvids</taxon>
        <taxon>Sapindales</taxon>
        <taxon>Anacardiaceae</taxon>
        <taxon>Pistacia</taxon>
    </lineage>
</organism>
<protein>
    <submittedName>
        <fullName evidence="1">Uncharacterized protein</fullName>
    </submittedName>
</protein>
<evidence type="ECO:0000313" key="1">
    <source>
        <dbReference type="EMBL" id="KAJ0084389.1"/>
    </source>
</evidence>
<proteinExistence type="predicted"/>
<sequence>MVWFKNLILNPLLKSSSLSSSSSSSLHKVKPTFSTSTYSILTCLSRYTTDVSSASSLSPQVVQGSGLGPTKAGEKPRVVVLGSGWAGCRLMKDLDTSIYDVVCVSPRNHMVFTPLLASTCVGTLEFRSVAEPIGRIQPAISREPGSYFFLGNCTGIDADKHLVNCETVTDGLDTLHPWNFKISYDKLVIALGAEASTFGIHGVKENAIFLREVHHAQEIRRKLLLNLMLSDMPGITEDEKCRLLHCVVVGGGPTGVEFSGELSDFIIRDVHQTYAHIKDYIHVTLIEVWGILVQLKPRIRVPNNISNYFKLTAVVKSSQANEILSSFDDRLRRYATKQLQKSGVHLVRGVVKDVQSQKLILNDGTEVPYGLLVWSTGVGPSPLVKSLDLQKSPGGR</sequence>
<accession>A0ACC1ADQ5</accession>
<gene>
    <name evidence="1" type="ORF">Patl1_31086</name>
</gene>
<keyword evidence="2" id="KW-1185">Reference proteome</keyword>
<reference evidence="2" key="1">
    <citation type="journal article" date="2023" name="G3 (Bethesda)">
        <title>Genome assembly and association tests identify interacting loci associated with vigor, precocity, and sex in interspecific pistachio rootstocks.</title>
        <authorList>
            <person name="Palmer W."/>
            <person name="Jacygrad E."/>
            <person name="Sagayaradj S."/>
            <person name="Cavanaugh K."/>
            <person name="Han R."/>
            <person name="Bertier L."/>
            <person name="Beede B."/>
            <person name="Kafkas S."/>
            <person name="Golino D."/>
            <person name="Preece J."/>
            <person name="Michelmore R."/>
        </authorList>
    </citation>
    <scope>NUCLEOTIDE SEQUENCE [LARGE SCALE GENOMIC DNA]</scope>
</reference>
<name>A0ACC1ADQ5_9ROSI</name>